<dbReference type="Proteomes" id="UP001205890">
    <property type="component" value="Unassembled WGS sequence"/>
</dbReference>
<comment type="caution">
    <text evidence="1">The sequence shown here is derived from an EMBL/GenBank/DDBJ whole genome shotgun (WGS) entry which is preliminary data.</text>
</comment>
<dbReference type="RefSeq" id="WP_254739082.1">
    <property type="nucleotide sequence ID" value="NZ_JANCLU010000003.1"/>
</dbReference>
<keyword evidence="2" id="KW-1185">Reference proteome</keyword>
<dbReference type="InterPro" id="IPR008979">
    <property type="entry name" value="Galactose-bd-like_sf"/>
</dbReference>
<proteinExistence type="predicted"/>
<reference evidence="1 2" key="1">
    <citation type="submission" date="2022-07" db="EMBL/GenBank/DDBJ databases">
        <authorList>
            <person name="Li W.-J."/>
            <person name="Deng Q.-Q."/>
        </authorList>
    </citation>
    <scope>NUCLEOTIDE SEQUENCE [LARGE SCALE GENOMIC DNA]</scope>
    <source>
        <strain evidence="1 2">SYSU M60028</strain>
    </source>
</reference>
<organism evidence="1 2">
    <name type="scientific">Alsobacter ponti</name>
    <dbReference type="NCBI Taxonomy" id="2962936"/>
    <lineage>
        <taxon>Bacteria</taxon>
        <taxon>Pseudomonadati</taxon>
        <taxon>Pseudomonadota</taxon>
        <taxon>Alphaproteobacteria</taxon>
        <taxon>Hyphomicrobiales</taxon>
        <taxon>Alsobacteraceae</taxon>
        <taxon>Alsobacter</taxon>
    </lineage>
</organism>
<sequence>MTDTTRLGLPYLAAAQSQKHVTHNEALQILDGLVQLAVIARDRAAPPDAPAEGDRYLIGASPTGAFAGQAGKLAAYDDGAWRFLTPRAGWVALVVSEGVLVVHDGSAWRDAGTCVRALPSVTALGVGVAPDAGNPIAAKLNAMFVTARGVGEGGSGNLRVTLNREGGANVVSHLYQSGWSGRAETGLGGDDCYRIKVSADGATWRDSFVADPATGAVNLPGGLADVGGGSIGGFRNQVVNGDFSVAQRGGGPFALAAAAVFGFDRWQIAQAGGATASFSRAGLGAGVTAQVGRYYGRFAVTVTTATALPELQTRLEDVTRLGGRTVSVSFWYRATAAGFRVELAQNFGSGGSAAVTGIQPTALAAASGWTRRAFSVALPSTSGKTVGAGSHTALRFVLGGASAATLDLADVQIEESPVATPFERRPFAVELLLCRRFFRRSATALSTADLAYEMRATPTQSGTGPYDYAAEL</sequence>
<dbReference type="Gene3D" id="2.60.120.260">
    <property type="entry name" value="Galactose-binding domain-like"/>
    <property type="match status" value="1"/>
</dbReference>
<dbReference type="EMBL" id="JANCLU010000003">
    <property type="protein sequence ID" value="MCP8937775.1"/>
    <property type="molecule type" value="Genomic_DNA"/>
</dbReference>
<dbReference type="Pfam" id="PF10983">
    <property type="entry name" value="DUF2793"/>
    <property type="match status" value="1"/>
</dbReference>
<gene>
    <name evidence="1" type="ORF">NK718_04550</name>
</gene>
<dbReference type="InterPro" id="IPR021251">
    <property type="entry name" value="DUF2793"/>
</dbReference>
<dbReference type="SUPFAM" id="SSF49785">
    <property type="entry name" value="Galactose-binding domain-like"/>
    <property type="match status" value="1"/>
</dbReference>
<evidence type="ECO:0000313" key="1">
    <source>
        <dbReference type="EMBL" id="MCP8937775.1"/>
    </source>
</evidence>
<evidence type="ECO:0000313" key="2">
    <source>
        <dbReference type="Proteomes" id="UP001205890"/>
    </source>
</evidence>
<name>A0ABT1LAI8_9HYPH</name>
<protein>
    <submittedName>
        <fullName evidence="1">DUF2793 domain-containing protein</fullName>
    </submittedName>
</protein>
<accession>A0ABT1LAI8</accession>